<feature type="region of interest" description="Disordered" evidence="1">
    <location>
        <begin position="104"/>
        <end position="137"/>
    </location>
</feature>
<keyword evidence="4" id="KW-1185">Reference proteome</keyword>
<evidence type="ECO:0000313" key="3">
    <source>
        <dbReference type="EMBL" id="CAD8064887.1"/>
    </source>
</evidence>
<gene>
    <name evidence="3" type="ORF">PSON_ATCC_30995.1.T0190342</name>
</gene>
<organism evidence="3 4">
    <name type="scientific">Paramecium sonneborni</name>
    <dbReference type="NCBI Taxonomy" id="65129"/>
    <lineage>
        <taxon>Eukaryota</taxon>
        <taxon>Sar</taxon>
        <taxon>Alveolata</taxon>
        <taxon>Ciliophora</taxon>
        <taxon>Intramacronucleata</taxon>
        <taxon>Oligohymenophorea</taxon>
        <taxon>Peniculida</taxon>
        <taxon>Parameciidae</taxon>
        <taxon>Paramecium</taxon>
    </lineage>
</organism>
<evidence type="ECO:0000256" key="1">
    <source>
        <dbReference type="SAM" id="MobiDB-lite"/>
    </source>
</evidence>
<feature type="compositionally biased region" description="Acidic residues" evidence="1">
    <location>
        <begin position="104"/>
        <end position="118"/>
    </location>
</feature>
<keyword evidence="2" id="KW-0732">Signal</keyword>
<reference evidence="3" key="1">
    <citation type="submission" date="2021-01" db="EMBL/GenBank/DDBJ databases">
        <authorList>
            <consortium name="Genoscope - CEA"/>
            <person name="William W."/>
        </authorList>
    </citation>
    <scope>NUCLEOTIDE SEQUENCE</scope>
</reference>
<evidence type="ECO:0000256" key="2">
    <source>
        <dbReference type="SAM" id="SignalP"/>
    </source>
</evidence>
<feature type="chain" id="PRO_5035880357" evidence="2">
    <location>
        <begin position="18"/>
        <end position="502"/>
    </location>
</feature>
<protein>
    <submittedName>
        <fullName evidence="3">Uncharacterized protein</fullName>
    </submittedName>
</protein>
<sequence>MLILLLLVGSLSQNTYYITVDDALSDLLKKQPKGYKPWHPSLSVRLRVQEEERTQEFYSFVQQQIKIKQRGMNTQHPMQFVQVQGPEFFENLVCKCSFSPAEVAQEEEEGGEGGDEADAGGACEPEGGGEGEGEDGGGEEVEFIVKKTKAHGKDFSFLQVGTQSNLNQYIPQPQQVDQLSQYDQRLLAQEQLIKQFMEKQNQLTQQLSMLQQSQGVFVPSLFPTVVDPNFLTPQQQAQMLYLLQLQQQQQQIQQQLLQQQMLNQLSFQSNPTMLKNENAQMQQQFQIPIQQPFVYAQPVTQNILNPQQLLLQQQLLQQQQISQQQIPQQINQQQLLQQQQQLLNQQQISQPQQIGQPNIPQQIPQFQQSQVPPIIIPGQQQQFSGFQQQPVQQQIPQQVQYQNLQSQSTYQQIPQQQIQQQQMPQEQQMPLQQQIPQQQQIPLQQQQIPQQQIPQQQQNGFLQQPQQQQNIPQFDQLLAQQMAQPLMQPQFLQKQPQIIGGG</sequence>
<feature type="signal peptide" evidence="2">
    <location>
        <begin position="1"/>
        <end position="17"/>
    </location>
</feature>
<proteinExistence type="predicted"/>
<name>A0A8S1LBE3_9CILI</name>
<evidence type="ECO:0000313" key="4">
    <source>
        <dbReference type="Proteomes" id="UP000692954"/>
    </source>
</evidence>
<dbReference type="Proteomes" id="UP000692954">
    <property type="component" value="Unassembled WGS sequence"/>
</dbReference>
<comment type="caution">
    <text evidence="3">The sequence shown here is derived from an EMBL/GenBank/DDBJ whole genome shotgun (WGS) entry which is preliminary data.</text>
</comment>
<feature type="compositionally biased region" description="Acidic residues" evidence="1">
    <location>
        <begin position="127"/>
        <end position="137"/>
    </location>
</feature>
<dbReference type="AlphaFoldDB" id="A0A8S1LBE3"/>
<feature type="region of interest" description="Disordered" evidence="1">
    <location>
        <begin position="446"/>
        <end position="466"/>
    </location>
</feature>
<accession>A0A8S1LBE3</accession>
<dbReference type="EMBL" id="CAJJDN010000019">
    <property type="protein sequence ID" value="CAD8064887.1"/>
    <property type="molecule type" value="Genomic_DNA"/>
</dbReference>